<dbReference type="AlphaFoldDB" id="A0A4Q7MMM5"/>
<gene>
    <name evidence="3" type="ORF">EV199_5124</name>
</gene>
<feature type="signal peptide" evidence="2">
    <location>
        <begin position="1"/>
        <end position="20"/>
    </location>
</feature>
<keyword evidence="2" id="KW-0732">Signal</keyword>
<keyword evidence="4" id="KW-1185">Reference proteome</keyword>
<dbReference type="EMBL" id="SGXA01000003">
    <property type="protein sequence ID" value="RZS69287.1"/>
    <property type="molecule type" value="Genomic_DNA"/>
</dbReference>
<organism evidence="3 4">
    <name type="scientific">Pseudobacter ginsenosidimutans</name>
    <dbReference type="NCBI Taxonomy" id="661488"/>
    <lineage>
        <taxon>Bacteria</taxon>
        <taxon>Pseudomonadati</taxon>
        <taxon>Bacteroidota</taxon>
        <taxon>Chitinophagia</taxon>
        <taxon>Chitinophagales</taxon>
        <taxon>Chitinophagaceae</taxon>
        <taxon>Pseudobacter</taxon>
    </lineage>
</organism>
<accession>A0A4Q7MMM5</accession>
<sequence>MKYFKPIMAVYLLLLGLAIAGCQKADDYSSRDTSGVKPTPVDPGPPPDPTLVEFDPCEADTDWEITGPKAVDKGNKKQGDASLKTAINTNEDYAHFIKRRPTSIDSKLTRETGQLVFWLYIGDPSLLKMDGQIELTSSKESDKKEYAWNLAPSLIPDLKPDWNEMKLDFAKADISGDGGPDLSKLDFFRIYLFTKDKAHPDMVVAIDDIKVRARPKVNELFANCDADTNWEIVGPKSVDKTNKKEGEASLKSAIALNEDYMHFIYKRPTAVNAGLTKATGQFKFWFYLSDVSLLKDDGQIELTSSGESDKKEYSWNLGPMIPNLKSGWNELTLNWSDAAESNGDNGPDLAAFNFFRIYFWTKDKSHTAPLNVAIDDLRIVEKP</sequence>
<evidence type="ECO:0000256" key="1">
    <source>
        <dbReference type="SAM" id="MobiDB-lite"/>
    </source>
</evidence>
<dbReference type="Proteomes" id="UP000293874">
    <property type="component" value="Unassembled WGS sequence"/>
</dbReference>
<dbReference type="PROSITE" id="PS51257">
    <property type="entry name" value="PROKAR_LIPOPROTEIN"/>
    <property type="match status" value="1"/>
</dbReference>
<dbReference type="OrthoDB" id="680874at2"/>
<feature type="chain" id="PRO_5020586878" description="CBM11 domain-containing protein" evidence="2">
    <location>
        <begin position="21"/>
        <end position="383"/>
    </location>
</feature>
<evidence type="ECO:0000313" key="3">
    <source>
        <dbReference type="EMBL" id="RZS69287.1"/>
    </source>
</evidence>
<reference evidence="3 4" key="1">
    <citation type="submission" date="2019-02" db="EMBL/GenBank/DDBJ databases">
        <title>Genomic Encyclopedia of Type Strains, Phase IV (KMG-IV): sequencing the most valuable type-strain genomes for metagenomic binning, comparative biology and taxonomic classification.</title>
        <authorList>
            <person name="Goeker M."/>
        </authorList>
    </citation>
    <scope>NUCLEOTIDE SEQUENCE [LARGE SCALE GENOMIC DNA]</scope>
    <source>
        <strain evidence="3 4">DSM 18116</strain>
    </source>
</reference>
<evidence type="ECO:0008006" key="5">
    <source>
        <dbReference type="Google" id="ProtNLM"/>
    </source>
</evidence>
<protein>
    <recommendedName>
        <fullName evidence="5">CBM11 domain-containing protein</fullName>
    </recommendedName>
</protein>
<dbReference type="RefSeq" id="WP_130543632.1">
    <property type="nucleotide sequence ID" value="NZ_CP042431.1"/>
</dbReference>
<name>A0A4Q7MMM5_9BACT</name>
<comment type="caution">
    <text evidence="3">The sequence shown here is derived from an EMBL/GenBank/DDBJ whole genome shotgun (WGS) entry which is preliminary data.</text>
</comment>
<feature type="region of interest" description="Disordered" evidence="1">
    <location>
        <begin position="29"/>
        <end position="48"/>
    </location>
</feature>
<evidence type="ECO:0000313" key="4">
    <source>
        <dbReference type="Proteomes" id="UP000293874"/>
    </source>
</evidence>
<evidence type="ECO:0000256" key="2">
    <source>
        <dbReference type="SAM" id="SignalP"/>
    </source>
</evidence>
<proteinExistence type="predicted"/>